<dbReference type="PROSITE" id="PS00933">
    <property type="entry name" value="FGGY_KINASES_1"/>
    <property type="match status" value="1"/>
</dbReference>
<dbReference type="InterPro" id="IPR043129">
    <property type="entry name" value="ATPase_NBD"/>
</dbReference>
<evidence type="ECO:0000313" key="15">
    <source>
        <dbReference type="EMBL" id="CRK87437.1"/>
    </source>
</evidence>
<dbReference type="SUPFAM" id="SSF53067">
    <property type="entry name" value="Actin-like ATPase domain"/>
    <property type="match status" value="2"/>
</dbReference>
<dbReference type="Gene3D" id="3.30.420.40">
    <property type="match status" value="2"/>
</dbReference>
<feature type="domain" description="Carbohydrate kinase FGGY C-terminal" evidence="14">
    <location>
        <begin position="272"/>
        <end position="462"/>
    </location>
</feature>
<comment type="pathway">
    <text evidence="1">Polyol metabolism; glycerol degradation via glycerol kinase pathway; sn-glycerol 3-phosphate from glycerol: step 1/1.</text>
</comment>
<keyword evidence="7" id="KW-0319">Glycerol metabolism</keyword>
<keyword evidence="4 12" id="KW-0808">Transferase</keyword>
<evidence type="ECO:0000256" key="2">
    <source>
        <dbReference type="ARBA" id="ARBA00009156"/>
    </source>
</evidence>
<protein>
    <recommendedName>
        <fullName evidence="11">Probable glycerol kinase</fullName>
        <ecNumber evidence="3">2.7.1.30</ecNumber>
    </recommendedName>
    <alternativeName>
        <fullName evidence="9">ATP:glycerol 3-phosphotransferase</fullName>
    </alternativeName>
</protein>
<dbReference type="GO" id="GO:0006641">
    <property type="term" value="P:triglyceride metabolic process"/>
    <property type="evidence" value="ECO:0007669"/>
    <property type="project" value="TreeGrafter"/>
</dbReference>
<dbReference type="UniPathway" id="UPA00618">
    <property type="reaction ID" value="UER00672"/>
</dbReference>
<evidence type="ECO:0000256" key="3">
    <source>
        <dbReference type="ARBA" id="ARBA00012099"/>
    </source>
</evidence>
<reference evidence="15 16" key="1">
    <citation type="submission" date="2015-04" db="EMBL/GenBank/DDBJ databases">
        <authorList>
            <person name="Syromyatnikov M.Y."/>
            <person name="Popov V.N."/>
        </authorList>
    </citation>
    <scope>NUCLEOTIDE SEQUENCE [LARGE SCALE GENOMIC DNA]</scope>
</reference>
<dbReference type="NCBIfam" id="NF000756">
    <property type="entry name" value="PRK00047.1"/>
    <property type="match status" value="1"/>
</dbReference>
<dbReference type="EMBL" id="CVRI01000004">
    <property type="protein sequence ID" value="CRK87437.1"/>
    <property type="molecule type" value="Genomic_DNA"/>
</dbReference>
<evidence type="ECO:0000256" key="1">
    <source>
        <dbReference type="ARBA" id="ARBA00005190"/>
    </source>
</evidence>
<dbReference type="InterPro" id="IPR005999">
    <property type="entry name" value="Glycerol_kin"/>
</dbReference>
<sequence length="508" mass="56428">MPGKFGDLVGAIDEGTSSARFLIFRAESSEIIASHQKSVTNIFPKEGWYEQDPQEILDVVNECITKAIEKLIELGGEAKDLIAIGITNQRESTIVWDSETGEPLYNAIIWSDIRTIPTVEELLQKVPNNTKNKNYLKPLCGLPVSTYFSAVKLKWLLDNAPRVKAVVKADKKLFFGTVDTWLIWNLTKGVHITDVTNASRTMLMNLETLEWDPILKDFFEVPDNVILPTIKSSSEVYGYMNEGVLKDVPISCCLGDQQAALVGQRCLEMSEAKCTYGTGCFLLYCTGNVKVDSTYGLLTTVAYQLENQAPVYALEGSVAVAGSCLSWLKDNMEIIHSLEEIDTLVKSVKDNGDVYFVPAFSGLFAPHWDSEARGIICGITEETERGHFVVAALESVCFQVRDILDAMNLECGTPLTKLKVDGGMTNNSMLMQWQADLIGLEVSKPSMIETTALGAAMFAGHAVGKWDINAKTDVKARKFKPQISEDERDVRFKKWKMAIERSLGWDQN</sequence>
<dbReference type="InterPro" id="IPR042018">
    <property type="entry name" value="GK1-3_metazoan-type"/>
</dbReference>
<evidence type="ECO:0000256" key="10">
    <source>
        <dbReference type="ARBA" id="ARBA00052101"/>
    </source>
</evidence>
<dbReference type="FunFam" id="3.30.420.40:FF:000177">
    <property type="entry name" value="Glycerol kinase"/>
    <property type="match status" value="1"/>
</dbReference>
<feature type="domain" description="Carbohydrate kinase FGGY N-terminal" evidence="13">
    <location>
        <begin position="9"/>
        <end position="263"/>
    </location>
</feature>
<keyword evidence="5" id="KW-0547">Nucleotide-binding</keyword>
<dbReference type="OrthoDB" id="5422795at2759"/>
<dbReference type="CDD" id="cd07792">
    <property type="entry name" value="ASKHA_NBD_FGGY_GK1-3-like"/>
    <property type="match status" value="1"/>
</dbReference>
<evidence type="ECO:0000256" key="12">
    <source>
        <dbReference type="RuleBase" id="RU003733"/>
    </source>
</evidence>
<proteinExistence type="inferred from homology"/>
<dbReference type="NCBIfam" id="TIGR01311">
    <property type="entry name" value="glycerol_kin"/>
    <property type="match status" value="1"/>
</dbReference>
<dbReference type="Pfam" id="PF00370">
    <property type="entry name" value="FGGY_N"/>
    <property type="match status" value="1"/>
</dbReference>
<keyword evidence="8" id="KW-0067">ATP-binding</keyword>
<evidence type="ECO:0000256" key="6">
    <source>
        <dbReference type="ARBA" id="ARBA00022777"/>
    </source>
</evidence>
<dbReference type="EC" id="2.7.1.30" evidence="3"/>
<dbReference type="GO" id="GO:0019563">
    <property type="term" value="P:glycerol catabolic process"/>
    <property type="evidence" value="ECO:0007669"/>
    <property type="project" value="UniProtKB-UniPathway"/>
</dbReference>
<evidence type="ECO:0000256" key="4">
    <source>
        <dbReference type="ARBA" id="ARBA00022679"/>
    </source>
</evidence>
<dbReference type="Pfam" id="PF02782">
    <property type="entry name" value="FGGY_C"/>
    <property type="match status" value="1"/>
</dbReference>
<dbReference type="GO" id="GO:0005524">
    <property type="term" value="F:ATP binding"/>
    <property type="evidence" value="ECO:0007669"/>
    <property type="project" value="UniProtKB-KW"/>
</dbReference>
<evidence type="ECO:0000256" key="9">
    <source>
        <dbReference type="ARBA" id="ARBA00043149"/>
    </source>
</evidence>
<evidence type="ECO:0000256" key="8">
    <source>
        <dbReference type="ARBA" id="ARBA00022840"/>
    </source>
</evidence>
<dbReference type="InterPro" id="IPR018485">
    <property type="entry name" value="FGGY_C"/>
</dbReference>
<dbReference type="PIRSF" id="PIRSF000538">
    <property type="entry name" value="GlpK"/>
    <property type="match status" value="1"/>
</dbReference>
<evidence type="ECO:0000256" key="5">
    <source>
        <dbReference type="ARBA" id="ARBA00022741"/>
    </source>
</evidence>
<evidence type="ECO:0000313" key="16">
    <source>
        <dbReference type="Proteomes" id="UP000183832"/>
    </source>
</evidence>
<dbReference type="Proteomes" id="UP000183832">
    <property type="component" value="Unassembled WGS sequence"/>
</dbReference>
<dbReference type="PANTHER" id="PTHR10196">
    <property type="entry name" value="SUGAR KINASE"/>
    <property type="match status" value="1"/>
</dbReference>
<evidence type="ECO:0000256" key="7">
    <source>
        <dbReference type="ARBA" id="ARBA00022798"/>
    </source>
</evidence>
<dbReference type="FunFam" id="3.30.420.40:FF:000108">
    <property type="entry name" value="Glycerol kinase, glycosomal"/>
    <property type="match status" value="1"/>
</dbReference>
<dbReference type="GO" id="GO:0004370">
    <property type="term" value="F:glycerol kinase activity"/>
    <property type="evidence" value="ECO:0007669"/>
    <property type="project" value="UniProtKB-EC"/>
</dbReference>
<dbReference type="InterPro" id="IPR018484">
    <property type="entry name" value="FGGY_N"/>
</dbReference>
<keyword evidence="6 12" id="KW-0418">Kinase</keyword>
<name>A0A1J1HHF5_9DIPT</name>
<accession>A0A1J1HHF5</accession>
<comment type="similarity">
    <text evidence="2 12">Belongs to the FGGY kinase family.</text>
</comment>
<dbReference type="GO" id="GO:0005739">
    <property type="term" value="C:mitochondrion"/>
    <property type="evidence" value="ECO:0007669"/>
    <property type="project" value="TreeGrafter"/>
</dbReference>
<dbReference type="PROSITE" id="PS00445">
    <property type="entry name" value="FGGY_KINASES_2"/>
    <property type="match status" value="1"/>
</dbReference>
<dbReference type="InterPro" id="IPR018483">
    <property type="entry name" value="Carb_kinase_FGGY_CS"/>
</dbReference>
<comment type="catalytic activity">
    <reaction evidence="10">
        <text>glycerol + ATP = sn-glycerol 3-phosphate + ADP + H(+)</text>
        <dbReference type="Rhea" id="RHEA:21644"/>
        <dbReference type="ChEBI" id="CHEBI:15378"/>
        <dbReference type="ChEBI" id="CHEBI:17754"/>
        <dbReference type="ChEBI" id="CHEBI:30616"/>
        <dbReference type="ChEBI" id="CHEBI:57597"/>
        <dbReference type="ChEBI" id="CHEBI:456216"/>
        <dbReference type="EC" id="2.7.1.30"/>
    </reaction>
</comment>
<dbReference type="AlphaFoldDB" id="A0A1J1HHF5"/>
<evidence type="ECO:0000259" key="14">
    <source>
        <dbReference type="Pfam" id="PF02782"/>
    </source>
</evidence>
<dbReference type="GO" id="GO:0046167">
    <property type="term" value="P:glycerol-3-phosphate biosynthetic process"/>
    <property type="evidence" value="ECO:0007669"/>
    <property type="project" value="TreeGrafter"/>
</dbReference>
<gene>
    <name evidence="15" type="primary">putative Glycerol kinase</name>
    <name evidence="15" type="ORF">CLUMA_CG001238</name>
</gene>
<dbReference type="InterPro" id="IPR000577">
    <property type="entry name" value="Carb_kinase_FGGY"/>
</dbReference>
<evidence type="ECO:0000256" key="11">
    <source>
        <dbReference type="ARBA" id="ARBA00071571"/>
    </source>
</evidence>
<dbReference type="STRING" id="568069.A0A1J1HHF5"/>
<dbReference type="PANTHER" id="PTHR10196:SF82">
    <property type="entry name" value="GLYCEROL KINASE"/>
    <property type="match status" value="1"/>
</dbReference>
<organism evidence="15 16">
    <name type="scientific">Clunio marinus</name>
    <dbReference type="NCBI Taxonomy" id="568069"/>
    <lineage>
        <taxon>Eukaryota</taxon>
        <taxon>Metazoa</taxon>
        <taxon>Ecdysozoa</taxon>
        <taxon>Arthropoda</taxon>
        <taxon>Hexapoda</taxon>
        <taxon>Insecta</taxon>
        <taxon>Pterygota</taxon>
        <taxon>Neoptera</taxon>
        <taxon>Endopterygota</taxon>
        <taxon>Diptera</taxon>
        <taxon>Nematocera</taxon>
        <taxon>Chironomoidea</taxon>
        <taxon>Chironomidae</taxon>
        <taxon>Clunio</taxon>
    </lineage>
</organism>
<evidence type="ECO:0000259" key="13">
    <source>
        <dbReference type="Pfam" id="PF00370"/>
    </source>
</evidence>
<keyword evidence="16" id="KW-1185">Reference proteome</keyword>